<evidence type="ECO:0000313" key="3">
    <source>
        <dbReference type="EMBL" id="EJZ41479.1"/>
    </source>
</evidence>
<dbReference type="EMBL" id="AHOM02000009">
    <property type="protein sequence ID" value="EJZ41479.1"/>
    <property type="molecule type" value="Genomic_DNA"/>
</dbReference>
<reference evidence="3 4" key="1">
    <citation type="submission" date="2012-08" db="EMBL/GenBank/DDBJ databases">
        <authorList>
            <person name="Harkins D.M."/>
            <person name="Durkin A.S."/>
            <person name="Selengut J.D."/>
            <person name="Sanka R."/>
            <person name="DePew J."/>
            <person name="Purushe J."/>
            <person name="Matthias M.A."/>
            <person name="Vinetz J.M."/>
            <person name="Sutton G.G."/>
            <person name="Nelson W.C."/>
            <person name="Fouts D.E."/>
        </authorList>
    </citation>
    <scope>NUCLEOTIDE SEQUENCE [LARGE SCALE GENOMIC DNA]</scope>
    <source>
        <strain evidence="3 4">MMD4847</strain>
    </source>
</reference>
<feature type="domain" description="DUF1554" evidence="2">
    <location>
        <begin position="69"/>
        <end position="189"/>
    </location>
</feature>
<dbReference type="InterPro" id="IPR016186">
    <property type="entry name" value="C-type_lectin-like/link_sf"/>
</dbReference>
<evidence type="ECO:0000313" key="4">
    <source>
        <dbReference type="Proteomes" id="UP000018720"/>
    </source>
</evidence>
<dbReference type="SUPFAM" id="SSF56436">
    <property type="entry name" value="C-type lectin-like"/>
    <property type="match status" value="1"/>
</dbReference>
<proteinExistence type="predicted"/>
<keyword evidence="1" id="KW-0812">Transmembrane</keyword>
<sequence length="223" mass="22962">MKRPLGFQHTLRIYICLFVTVFIFTLSVGCSKPSDNDSALVVALLSMQSQSSAGSKMFAIAAVKADVGGGLSGLDSQCNSDSNKPSGGGTYKALVVDGTNRVACTSANCATSGASEHVDWVLKANKKYVQSDGTTVIGTTTSNGIFTFPLSNPFQSTFSGTNLTVTGMFADWTSSGNNCSGWSTASSSSANFADHTATSTDAIYAGGSIGCSSSAMKIVCVEQ</sequence>
<dbReference type="PROSITE" id="PS51257">
    <property type="entry name" value="PROKAR_LIPOPROTEIN"/>
    <property type="match status" value="1"/>
</dbReference>
<organism evidence="3 4">
    <name type="scientific">Leptospira licerasiae str. MMD4847</name>
    <dbReference type="NCBI Taxonomy" id="1049971"/>
    <lineage>
        <taxon>Bacteria</taxon>
        <taxon>Pseudomonadati</taxon>
        <taxon>Spirochaetota</taxon>
        <taxon>Spirochaetia</taxon>
        <taxon>Leptospirales</taxon>
        <taxon>Leptospiraceae</taxon>
        <taxon>Leptospira</taxon>
    </lineage>
</organism>
<dbReference type="InterPro" id="IPR016187">
    <property type="entry name" value="CTDL_fold"/>
</dbReference>
<dbReference type="Pfam" id="PF07588">
    <property type="entry name" value="DUF1554"/>
    <property type="match status" value="1"/>
</dbReference>
<comment type="caution">
    <text evidence="3">The sequence shown here is derived from an EMBL/GenBank/DDBJ whole genome shotgun (WGS) entry which is preliminary data.</text>
</comment>
<feature type="transmembrane region" description="Helical" evidence="1">
    <location>
        <begin position="12"/>
        <end position="29"/>
    </location>
</feature>
<dbReference type="Proteomes" id="UP000018720">
    <property type="component" value="Unassembled WGS sequence"/>
</dbReference>
<keyword evidence="1" id="KW-1133">Transmembrane helix</keyword>
<gene>
    <name evidence="3" type="ORF">LEP1GSC178_3935</name>
</gene>
<evidence type="ECO:0000259" key="2">
    <source>
        <dbReference type="Pfam" id="PF07588"/>
    </source>
</evidence>
<keyword evidence="1" id="KW-0472">Membrane</keyword>
<name>A0ABN0H757_9LEPT</name>
<keyword evidence="4" id="KW-1185">Reference proteome</keyword>
<protein>
    <submittedName>
        <fullName evidence="3">PF07588 family protein</fullName>
    </submittedName>
</protein>
<accession>A0ABN0H757</accession>
<evidence type="ECO:0000256" key="1">
    <source>
        <dbReference type="SAM" id="Phobius"/>
    </source>
</evidence>
<dbReference type="Gene3D" id="3.10.100.10">
    <property type="entry name" value="Mannose-Binding Protein A, subunit A"/>
    <property type="match status" value="1"/>
</dbReference>
<dbReference type="InterPro" id="IPR011448">
    <property type="entry name" value="DUF1554"/>
</dbReference>